<reference evidence="2 3" key="1">
    <citation type="submission" date="2017-06" db="EMBL/GenBank/DDBJ databases">
        <authorList>
            <person name="Kim H.J."/>
            <person name="Triplett B.A."/>
        </authorList>
    </citation>
    <scope>NUCLEOTIDE SEQUENCE [LARGE SCALE GENOMIC DNA]</scope>
    <source>
        <strain evidence="2 3">CGMCC 4.5593</strain>
    </source>
</reference>
<protein>
    <submittedName>
        <fullName evidence="2">SnoaL-like domain-containing protein</fullName>
    </submittedName>
</protein>
<proteinExistence type="predicted"/>
<dbReference type="EMBL" id="FZPH01000026">
    <property type="protein sequence ID" value="SNT65774.1"/>
    <property type="molecule type" value="Genomic_DNA"/>
</dbReference>
<sequence>MNLPDTITAYLKAHQARDVETALAVFTSDAVVRDDGHTHRGTAEIRDWLGGAAVEYTFTTELTGASRVDAEHYDVRQRLEGDFPGGVVDLHFRFTLRGGAVSELVIEP</sequence>
<name>A0A239PGR4_9ACTN</name>
<organism evidence="2 3">
    <name type="scientific">Asanoa hainanensis</name>
    <dbReference type="NCBI Taxonomy" id="560556"/>
    <lineage>
        <taxon>Bacteria</taxon>
        <taxon>Bacillati</taxon>
        <taxon>Actinomycetota</taxon>
        <taxon>Actinomycetes</taxon>
        <taxon>Micromonosporales</taxon>
        <taxon>Micromonosporaceae</taxon>
        <taxon>Asanoa</taxon>
    </lineage>
</organism>
<dbReference type="InterPro" id="IPR032710">
    <property type="entry name" value="NTF2-like_dom_sf"/>
</dbReference>
<dbReference type="OrthoDB" id="8684708at2"/>
<dbReference type="Pfam" id="PF12680">
    <property type="entry name" value="SnoaL_2"/>
    <property type="match status" value="1"/>
</dbReference>
<keyword evidence="3" id="KW-1185">Reference proteome</keyword>
<evidence type="ECO:0000313" key="3">
    <source>
        <dbReference type="Proteomes" id="UP000198362"/>
    </source>
</evidence>
<dbReference type="RefSeq" id="WP_089255442.1">
    <property type="nucleotide sequence ID" value="NZ_FZPH01000026.1"/>
</dbReference>
<dbReference type="AlphaFoldDB" id="A0A239PGR4"/>
<dbReference type="Gene3D" id="3.10.450.50">
    <property type="match status" value="1"/>
</dbReference>
<gene>
    <name evidence="2" type="ORF">SAMN05421812_12645</name>
</gene>
<feature type="domain" description="SnoaL-like" evidence="1">
    <location>
        <begin position="8"/>
        <end position="103"/>
    </location>
</feature>
<accession>A0A239PGR4</accession>
<evidence type="ECO:0000259" key="1">
    <source>
        <dbReference type="Pfam" id="PF12680"/>
    </source>
</evidence>
<dbReference type="SUPFAM" id="SSF54427">
    <property type="entry name" value="NTF2-like"/>
    <property type="match status" value="1"/>
</dbReference>
<evidence type="ECO:0000313" key="2">
    <source>
        <dbReference type="EMBL" id="SNT65774.1"/>
    </source>
</evidence>
<dbReference type="Proteomes" id="UP000198362">
    <property type="component" value="Unassembled WGS sequence"/>
</dbReference>
<dbReference type="InterPro" id="IPR037401">
    <property type="entry name" value="SnoaL-like"/>
</dbReference>